<gene>
    <name evidence="1" type="ORF">BPAG_LOCUS10451</name>
</gene>
<evidence type="ECO:0000313" key="1">
    <source>
        <dbReference type="EMBL" id="VDN91637.1"/>
    </source>
</evidence>
<dbReference type="AlphaFoldDB" id="A0A0N4TPK6"/>
<dbReference type="WBParaSite" id="BPAG_0001048901-mRNA-1">
    <property type="protein sequence ID" value="BPAG_0001048901-mRNA-1"/>
    <property type="gene ID" value="BPAG_0001048901"/>
</dbReference>
<sequence length="240" mass="27154">MFTLSLIATLFATVTVDSLILYYPVYPNYVIPKHLQNFERNAPPRGFVRDPDMPSSGIVFLRKNLQQRLLNFPAVESNLHENNNRQKLHSGRSYFGQQKLGAINKPIIAANSKLSKNMPSRFYAVFDSKSKQFVTSSESRSSRWDENDDNEAASISMPYYEGTAQQILPEKGAKVALFNSLTEKLRTRSSTSFGSDQRLESVISRIPDTETSNRFNSGFKISVIDSDAVIKPRKLYSLLL</sequence>
<protein>
    <submittedName>
        <fullName evidence="3">Neuropeptide-Like Protein</fullName>
    </submittedName>
</protein>
<reference evidence="3" key="1">
    <citation type="submission" date="2017-02" db="UniProtKB">
        <authorList>
            <consortium name="WormBaseParasite"/>
        </authorList>
    </citation>
    <scope>IDENTIFICATION</scope>
</reference>
<accession>A0A0N4TPK6</accession>
<proteinExistence type="predicted"/>
<evidence type="ECO:0000313" key="2">
    <source>
        <dbReference type="Proteomes" id="UP000278627"/>
    </source>
</evidence>
<reference evidence="1 2" key="2">
    <citation type="submission" date="2018-11" db="EMBL/GenBank/DDBJ databases">
        <authorList>
            <consortium name="Pathogen Informatics"/>
        </authorList>
    </citation>
    <scope>NUCLEOTIDE SEQUENCE [LARGE SCALE GENOMIC DNA]</scope>
</reference>
<dbReference type="EMBL" id="UZAD01013188">
    <property type="protein sequence ID" value="VDN91637.1"/>
    <property type="molecule type" value="Genomic_DNA"/>
</dbReference>
<keyword evidence="2" id="KW-1185">Reference proteome</keyword>
<dbReference type="Proteomes" id="UP000278627">
    <property type="component" value="Unassembled WGS sequence"/>
</dbReference>
<organism evidence="3">
    <name type="scientific">Brugia pahangi</name>
    <name type="common">Filarial nematode worm</name>
    <dbReference type="NCBI Taxonomy" id="6280"/>
    <lineage>
        <taxon>Eukaryota</taxon>
        <taxon>Metazoa</taxon>
        <taxon>Ecdysozoa</taxon>
        <taxon>Nematoda</taxon>
        <taxon>Chromadorea</taxon>
        <taxon>Rhabditida</taxon>
        <taxon>Spirurina</taxon>
        <taxon>Spiruromorpha</taxon>
        <taxon>Filarioidea</taxon>
        <taxon>Onchocercidae</taxon>
        <taxon>Brugia</taxon>
    </lineage>
</organism>
<evidence type="ECO:0000313" key="3">
    <source>
        <dbReference type="WBParaSite" id="BPAG_0001048901-mRNA-1"/>
    </source>
</evidence>
<name>A0A0N4TPK6_BRUPA</name>